<evidence type="ECO:0000256" key="3">
    <source>
        <dbReference type="SAM" id="MobiDB-lite"/>
    </source>
</evidence>
<feature type="coiled-coil region" evidence="2">
    <location>
        <begin position="253"/>
        <end position="304"/>
    </location>
</feature>
<accession>A0AAN7QSZ0</accession>
<keyword evidence="5" id="KW-1185">Reference proteome</keyword>
<feature type="compositionally biased region" description="Polar residues" evidence="3">
    <location>
        <begin position="1"/>
        <end position="23"/>
    </location>
</feature>
<evidence type="ECO:0000256" key="2">
    <source>
        <dbReference type="SAM" id="Coils"/>
    </source>
</evidence>
<dbReference type="EMBL" id="JAXQNO010000017">
    <property type="protein sequence ID" value="KAK4778474.1"/>
    <property type="molecule type" value="Genomic_DNA"/>
</dbReference>
<dbReference type="PANTHER" id="PTHR23160">
    <property type="entry name" value="SYNAPTONEMAL COMPLEX PROTEIN-RELATED"/>
    <property type="match status" value="1"/>
</dbReference>
<feature type="region of interest" description="Disordered" evidence="3">
    <location>
        <begin position="1"/>
        <end position="94"/>
    </location>
</feature>
<keyword evidence="1 2" id="KW-0175">Coiled coil</keyword>
<evidence type="ECO:0000313" key="4">
    <source>
        <dbReference type="EMBL" id="KAK4778474.1"/>
    </source>
</evidence>
<proteinExistence type="predicted"/>
<feature type="compositionally biased region" description="Polar residues" evidence="3">
    <location>
        <begin position="37"/>
        <end position="46"/>
    </location>
</feature>
<feature type="compositionally biased region" description="Basic and acidic residues" evidence="3">
    <location>
        <begin position="732"/>
        <end position="780"/>
    </location>
</feature>
<feature type="coiled-coil region" evidence="2">
    <location>
        <begin position="337"/>
        <end position="514"/>
    </location>
</feature>
<dbReference type="Proteomes" id="UP001346149">
    <property type="component" value="Unassembled WGS sequence"/>
</dbReference>
<evidence type="ECO:0000256" key="1">
    <source>
        <dbReference type="ARBA" id="ARBA00023054"/>
    </source>
</evidence>
<sequence length="835" mass="94156">MSSKSKSGLSETPTSKASVTTPRVSRISRSVAKSEADSPSSLQNARPSVDRSPRSVTSRPSIDRRSPRVIAPADKPAAKAGKGSDLQSQLNHLQEDLKTAKEKVALIEEEKEKALDELKEAHRLVEVADEKLRDALVAQKRAEESSEIEKFRAIEMEQAEIEAAQKKEEEWMKELESERNQHALDVAALLSTTQDLQKAQLDLAMACDAKNQALSHAEDATRIAEIHAEKVEILRAELTSLKASLDSRLEAKANENNKIVLQLKEEAESLRQELRKAKIFEQKLSETEASFEQLNIELEGAKMAESYAYSLTGEWKNKVEDLEKCVAEANKLERLASESLHSMMEKMEQNNDSLQRAESEVVELKEKIGALEITIGKQKNGIRESELQLSVVSEEKSEMAKIVEALKVEIERLEEEKLHALNCEKLAVSNIQSLSEEKDKLMSDLKIAKEEEEKSKKAMESLASALHEVSAEARDANEKFLCIQHEHGTCEGQMENLTSVLKETNEKYETMLHDARHEVDLLASATEKSKIEYENAKSEWEQKELHLMDCLKKLEVENNAIQIEKDKLVNLLEQAEEEAHARKEEESRLKVNLKKVEDEVGYLQGSLGEAKVETMKLKESLLDKEEELQMLLLENEELKASEAANFNRIEELSKLLEEANAKNQPVENGDLTDTEKEYDLLPKVVEFSEENGHGGEEKHKVETQPHDECRRESLPERNNDVNDEGAQVGMETKIDGIDEKKEEGNKEQENDSVEVEYKMWESCQIEKKEVSPEREAKQESIEEELDSKVNDSNSSENMEGGGTSPSKQHSSKKKRPLLQKFGSLLKKKGGASNTK</sequence>
<name>A0AAN7QSZ0_TRANT</name>
<dbReference type="GO" id="GO:0007131">
    <property type="term" value="P:reciprocal meiotic recombination"/>
    <property type="evidence" value="ECO:0007669"/>
    <property type="project" value="TreeGrafter"/>
</dbReference>
<evidence type="ECO:0008006" key="6">
    <source>
        <dbReference type="Google" id="ProtNLM"/>
    </source>
</evidence>
<feature type="compositionally biased region" description="Basic and acidic residues" evidence="3">
    <location>
        <begin position="690"/>
        <end position="720"/>
    </location>
</feature>
<gene>
    <name evidence="4" type="ORF">SAY86_006002</name>
</gene>
<dbReference type="AlphaFoldDB" id="A0AAN7QSZ0"/>
<comment type="caution">
    <text evidence="4">The sequence shown here is derived from an EMBL/GenBank/DDBJ whole genome shotgun (WGS) entry which is preliminary data.</text>
</comment>
<dbReference type="PANTHER" id="PTHR23160:SF20">
    <property type="entry name" value="OS02G0439200 PROTEIN"/>
    <property type="match status" value="1"/>
</dbReference>
<reference evidence="4 5" key="1">
    <citation type="journal article" date="2023" name="Hortic Res">
        <title>Pangenome of water caltrop reveals structural variations and asymmetric subgenome divergence after allopolyploidization.</title>
        <authorList>
            <person name="Zhang X."/>
            <person name="Chen Y."/>
            <person name="Wang L."/>
            <person name="Yuan Y."/>
            <person name="Fang M."/>
            <person name="Shi L."/>
            <person name="Lu R."/>
            <person name="Comes H.P."/>
            <person name="Ma Y."/>
            <person name="Chen Y."/>
            <person name="Huang G."/>
            <person name="Zhou Y."/>
            <person name="Zheng Z."/>
            <person name="Qiu Y."/>
        </authorList>
    </citation>
    <scope>NUCLEOTIDE SEQUENCE [LARGE SCALE GENOMIC DNA]</scope>
    <source>
        <strain evidence="4">F231</strain>
    </source>
</reference>
<evidence type="ECO:0000313" key="5">
    <source>
        <dbReference type="Proteomes" id="UP001346149"/>
    </source>
</evidence>
<feature type="coiled-coil region" evidence="2">
    <location>
        <begin position="551"/>
        <end position="592"/>
    </location>
</feature>
<organism evidence="4 5">
    <name type="scientific">Trapa natans</name>
    <name type="common">Water chestnut</name>
    <dbReference type="NCBI Taxonomy" id="22666"/>
    <lineage>
        <taxon>Eukaryota</taxon>
        <taxon>Viridiplantae</taxon>
        <taxon>Streptophyta</taxon>
        <taxon>Embryophyta</taxon>
        <taxon>Tracheophyta</taxon>
        <taxon>Spermatophyta</taxon>
        <taxon>Magnoliopsida</taxon>
        <taxon>eudicotyledons</taxon>
        <taxon>Gunneridae</taxon>
        <taxon>Pentapetalae</taxon>
        <taxon>rosids</taxon>
        <taxon>malvids</taxon>
        <taxon>Myrtales</taxon>
        <taxon>Lythraceae</taxon>
        <taxon>Trapa</taxon>
    </lineage>
</organism>
<feature type="compositionally biased region" description="Low complexity" evidence="3">
    <location>
        <begin position="71"/>
        <end position="83"/>
    </location>
</feature>
<feature type="region of interest" description="Disordered" evidence="3">
    <location>
        <begin position="689"/>
        <end position="835"/>
    </location>
</feature>
<protein>
    <recommendedName>
        <fullName evidence="6">WEB family protein</fullName>
    </recommendedName>
</protein>